<feature type="region of interest" description="Disordered" evidence="1">
    <location>
        <begin position="1"/>
        <end position="36"/>
    </location>
</feature>
<comment type="caution">
    <text evidence="2">The sequence shown here is derived from an EMBL/GenBank/DDBJ whole genome shotgun (WGS) entry which is preliminary data.</text>
</comment>
<gene>
    <name evidence="2" type="ORF">E2C01_041557</name>
</gene>
<dbReference type="EMBL" id="VSRR010007927">
    <property type="protein sequence ID" value="MPC47800.1"/>
    <property type="molecule type" value="Genomic_DNA"/>
</dbReference>
<evidence type="ECO:0000313" key="3">
    <source>
        <dbReference type="Proteomes" id="UP000324222"/>
    </source>
</evidence>
<evidence type="ECO:0000313" key="2">
    <source>
        <dbReference type="EMBL" id="MPC47800.1"/>
    </source>
</evidence>
<name>A0A5B7FJK2_PORTR</name>
<reference evidence="2 3" key="1">
    <citation type="submission" date="2019-05" db="EMBL/GenBank/DDBJ databases">
        <title>Another draft genome of Portunus trituberculatus and its Hox gene families provides insights of decapod evolution.</title>
        <authorList>
            <person name="Jeong J.-H."/>
            <person name="Song I."/>
            <person name="Kim S."/>
            <person name="Choi T."/>
            <person name="Kim D."/>
            <person name="Ryu S."/>
            <person name="Kim W."/>
        </authorList>
    </citation>
    <scope>NUCLEOTIDE SEQUENCE [LARGE SCALE GENOMIC DNA]</scope>
    <source>
        <tissue evidence="2">Muscle</tissue>
    </source>
</reference>
<dbReference type="Proteomes" id="UP000324222">
    <property type="component" value="Unassembled WGS sequence"/>
</dbReference>
<evidence type="ECO:0000256" key="1">
    <source>
        <dbReference type="SAM" id="MobiDB-lite"/>
    </source>
</evidence>
<feature type="compositionally biased region" description="Low complexity" evidence="1">
    <location>
        <begin position="21"/>
        <end position="34"/>
    </location>
</feature>
<protein>
    <submittedName>
        <fullName evidence="2">Uncharacterized protein</fullName>
    </submittedName>
</protein>
<proteinExistence type="predicted"/>
<keyword evidence="3" id="KW-1185">Reference proteome</keyword>
<dbReference type="AlphaFoldDB" id="A0A5B7FJK2"/>
<accession>A0A5B7FJK2</accession>
<sequence>MYSFPRGLCGPTGTYRSQYPSSSSSSSSSSSTSSANPLITSATKVTYEILLFFLSPSASSFSFLKVTTGLDQETHRRGRTA</sequence>
<organism evidence="2 3">
    <name type="scientific">Portunus trituberculatus</name>
    <name type="common">Swimming crab</name>
    <name type="synonym">Neptunus trituberculatus</name>
    <dbReference type="NCBI Taxonomy" id="210409"/>
    <lineage>
        <taxon>Eukaryota</taxon>
        <taxon>Metazoa</taxon>
        <taxon>Ecdysozoa</taxon>
        <taxon>Arthropoda</taxon>
        <taxon>Crustacea</taxon>
        <taxon>Multicrustacea</taxon>
        <taxon>Malacostraca</taxon>
        <taxon>Eumalacostraca</taxon>
        <taxon>Eucarida</taxon>
        <taxon>Decapoda</taxon>
        <taxon>Pleocyemata</taxon>
        <taxon>Brachyura</taxon>
        <taxon>Eubrachyura</taxon>
        <taxon>Portunoidea</taxon>
        <taxon>Portunidae</taxon>
        <taxon>Portuninae</taxon>
        <taxon>Portunus</taxon>
    </lineage>
</organism>